<dbReference type="OrthoDB" id="1854534at2"/>
<protein>
    <recommendedName>
        <fullName evidence="6">Ice-structuring protein</fullName>
    </recommendedName>
</protein>
<feature type="transmembrane region" description="Helical" evidence="1">
    <location>
        <begin position="26"/>
        <end position="53"/>
    </location>
</feature>
<organism evidence="2 4">
    <name type="scientific">Anaerotruncus colihominis</name>
    <dbReference type="NCBI Taxonomy" id="169435"/>
    <lineage>
        <taxon>Bacteria</taxon>
        <taxon>Bacillati</taxon>
        <taxon>Bacillota</taxon>
        <taxon>Clostridia</taxon>
        <taxon>Eubacteriales</taxon>
        <taxon>Oscillospiraceae</taxon>
        <taxon>Anaerotruncus</taxon>
    </lineage>
</organism>
<dbReference type="Proteomes" id="UP000095765">
    <property type="component" value="Unassembled WGS sequence"/>
</dbReference>
<keyword evidence="1" id="KW-1133">Transmembrane helix</keyword>
<reference evidence="2 4" key="1">
    <citation type="submission" date="2015-09" db="EMBL/GenBank/DDBJ databases">
        <authorList>
            <consortium name="Pathogen Informatics"/>
        </authorList>
    </citation>
    <scope>NUCLEOTIDE SEQUENCE [LARGE SCALE GENOMIC DNA]</scope>
    <source>
        <strain evidence="2 4">2789STDY5834939</strain>
    </source>
</reference>
<keyword evidence="1" id="KW-0472">Membrane</keyword>
<evidence type="ECO:0000313" key="4">
    <source>
        <dbReference type="Proteomes" id="UP000095765"/>
    </source>
</evidence>
<dbReference type="EMBL" id="QVME01000016">
    <property type="protein sequence ID" value="RGE64574.1"/>
    <property type="molecule type" value="Genomic_DNA"/>
</dbReference>
<evidence type="ECO:0000313" key="2">
    <source>
        <dbReference type="EMBL" id="CUP42879.1"/>
    </source>
</evidence>
<dbReference type="AlphaFoldDB" id="A0A174NA62"/>
<reference evidence="3 5" key="2">
    <citation type="submission" date="2018-08" db="EMBL/GenBank/DDBJ databases">
        <title>A genome reference for cultivated species of the human gut microbiota.</title>
        <authorList>
            <person name="Zou Y."/>
            <person name="Xue W."/>
            <person name="Luo G."/>
        </authorList>
    </citation>
    <scope>NUCLEOTIDE SEQUENCE [LARGE SCALE GENOMIC DNA]</scope>
    <source>
        <strain evidence="3 5">TF05-12AC</strain>
    </source>
</reference>
<sequence>MDKRKKLQKAALREMQEEVRFRRHKYVAPVGIVFLLLAAVGLVTVCVFCVRFTQRLLDNSAEKARFEQVITPVLMLDPVPFGSAADADPLFLLQSSLWSALLGDKRESYQANEDSLGRIPVPASDVDVAAARLYGDVKLEHQSFTVNYVDNYVYDEDTKTYYVQVTGQVGLYTPNVEEIVKKGNQYTLLVGYVPPNDVWRQSATGKTERPQSDKWMYYDLERVGDHYQILAIRDIPVELRNKLLERDGQPIPTQLAGDAVPAA</sequence>
<dbReference type="EMBL" id="CZBE01000004">
    <property type="protein sequence ID" value="CUP42879.1"/>
    <property type="molecule type" value="Genomic_DNA"/>
</dbReference>
<keyword evidence="1" id="KW-0812">Transmembrane</keyword>
<evidence type="ECO:0008006" key="6">
    <source>
        <dbReference type="Google" id="ProtNLM"/>
    </source>
</evidence>
<dbReference type="GeneID" id="72463329"/>
<gene>
    <name evidence="3" type="ORF">DXC40_17780</name>
    <name evidence="2" type="ORF">ERS852551_00767</name>
</gene>
<accession>A0A174NA62</accession>
<evidence type="ECO:0000313" key="3">
    <source>
        <dbReference type="EMBL" id="RGE64574.1"/>
    </source>
</evidence>
<evidence type="ECO:0000313" key="5">
    <source>
        <dbReference type="Proteomes" id="UP000260828"/>
    </source>
</evidence>
<proteinExistence type="predicted"/>
<dbReference type="Proteomes" id="UP000260828">
    <property type="component" value="Unassembled WGS sequence"/>
</dbReference>
<evidence type="ECO:0000256" key="1">
    <source>
        <dbReference type="SAM" id="Phobius"/>
    </source>
</evidence>
<dbReference type="RefSeq" id="WP_006876874.1">
    <property type="nucleotide sequence ID" value="NZ_CABIWA010000004.1"/>
</dbReference>
<name>A0A174NA62_9FIRM</name>